<name>A0A378XGX0_9BURK</name>
<reference evidence="4 5" key="1">
    <citation type="submission" date="2018-06" db="EMBL/GenBank/DDBJ databases">
        <authorList>
            <consortium name="Pathogen Informatics"/>
            <person name="Doyle S."/>
        </authorList>
    </citation>
    <scope>NUCLEOTIDE SEQUENCE [LARGE SCALE GENOMIC DNA]</scope>
    <source>
        <strain evidence="4 5">NCTC11997</strain>
    </source>
</reference>
<evidence type="ECO:0000313" key="5">
    <source>
        <dbReference type="Proteomes" id="UP000254603"/>
    </source>
</evidence>
<evidence type="ECO:0000313" key="3">
    <source>
        <dbReference type="EMBL" id="QPT39728.1"/>
    </source>
</evidence>
<dbReference type="RefSeq" id="WP_018575275.1">
    <property type="nucleotide sequence ID" value="NZ_CP065725.1"/>
</dbReference>
<sequence>MEVANNNLIFVIDDDDAFRRSLVFLLEDLEWRVEAFASAADFLKAYPQPVLEAG</sequence>
<evidence type="ECO:0000259" key="2">
    <source>
        <dbReference type="PROSITE" id="PS50110"/>
    </source>
</evidence>
<evidence type="ECO:0000313" key="4">
    <source>
        <dbReference type="EMBL" id="SUA57342.1"/>
    </source>
</evidence>
<evidence type="ECO:0000313" key="6">
    <source>
        <dbReference type="Proteomes" id="UP000594903"/>
    </source>
</evidence>
<reference evidence="3 6" key="2">
    <citation type="submission" date="2020-12" db="EMBL/GenBank/DDBJ databases">
        <title>FDA dAtabase for Regulatory Grade micrObial Sequences (FDA-ARGOS): Supporting development and validation of Infectious Disease Dx tests.</title>
        <authorList>
            <person name="Sproer C."/>
            <person name="Gronow S."/>
            <person name="Severitt S."/>
            <person name="Schroder I."/>
            <person name="Tallon L."/>
            <person name="Sadzewicz L."/>
            <person name="Zhao X."/>
            <person name="Boylan J."/>
            <person name="Ott S."/>
            <person name="Bowen H."/>
            <person name="Vavikolanu K."/>
            <person name="Mehta A."/>
            <person name="Aluvathingal J."/>
            <person name="Nadendla S."/>
            <person name="Lowell S."/>
            <person name="Myers T."/>
            <person name="Yan Y."/>
            <person name="Sichtig H."/>
        </authorList>
    </citation>
    <scope>NUCLEOTIDE SEQUENCE [LARGE SCALE GENOMIC DNA]</scope>
    <source>
        <strain evidence="3 6">FDAARGOS_872</strain>
    </source>
</reference>
<dbReference type="Proteomes" id="UP000594903">
    <property type="component" value="Chromosome"/>
</dbReference>
<dbReference type="Proteomes" id="UP000254603">
    <property type="component" value="Unassembled WGS sequence"/>
</dbReference>
<feature type="domain" description="Response regulatory" evidence="2">
    <location>
        <begin position="8"/>
        <end position="54"/>
    </location>
</feature>
<dbReference type="AlphaFoldDB" id="A0A378XGX0"/>
<accession>A0A378XGX0</accession>
<dbReference type="InterPro" id="IPR011006">
    <property type="entry name" value="CheY-like_superfamily"/>
</dbReference>
<organism evidence="4 5">
    <name type="scientific">Oligella ureolytica</name>
    <dbReference type="NCBI Taxonomy" id="90244"/>
    <lineage>
        <taxon>Bacteria</taxon>
        <taxon>Pseudomonadati</taxon>
        <taxon>Pseudomonadota</taxon>
        <taxon>Betaproteobacteria</taxon>
        <taxon>Burkholderiales</taxon>
        <taxon>Alcaligenaceae</taxon>
        <taxon>Oligella</taxon>
    </lineage>
</organism>
<comment type="caution">
    <text evidence="1">Lacks conserved residue(s) required for the propagation of feature annotation.</text>
</comment>
<dbReference type="SUPFAM" id="SSF52172">
    <property type="entry name" value="CheY-like"/>
    <property type="match status" value="1"/>
</dbReference>
<dbReference type="STRING" id="1122619.GCA_000373745_02091"/>
<keyword evidence="6" id="KW-1185">Reference proteome</keyword>
<proteinExistence type="predicted"/>
<dbReference type="PROSITE" id="PS50110">
    <property type="entry name" value="RESPONSE_REGULATORY"/>
    <property type="match status" value="1"/>
</dbReference>
<protein>
    <submittedName>
        <fullName evidence="4">Response regulator FixJ</fullName>
    </submittedName>
</protein>
<dbReference type="GO" id="GO:0000160">
    <property type="term" value="P:phosphorelay signal transduction system"/>
    <property type="evidence" value="ECO:0007669"/>
    <property type="project" value="InterPro"/>
</dbReference>
<dbReference type="EMBL" id="UGSB01000001">
    <property type="protein sequence ID" value="SUA57342.1"/>
    <property type="molecule type" value="Genomic_DNA"/>
</dbReference>
<gene>
    <name evidence="3" type="ORF">I6G29_11440</name>
    <name evidence="4" type="ORF">NCTC11997_02355</name>
</gene>
<dbReference type="InterPro" id="IPR001789">
    <property type="entry name" value="Sig_transdc_resp-reg_receiver"/>
</dbReference>
<dbReference type="Gene3D" id="3.40.50.2300">
    <property type="match status" value="1"/>
</dbReference>
<evidence type="ECO:0000256" key="1">
    <source>
        <dbReference type="PROSITE-ProRule" id="PRU00169"/>
    </source>
</evidence>
<dbReference type="EMBL" id="CP065725">
    <property type="protein sequence ID" value="QPT39728.1"/>
    <property type="molecule type" value="Genomic_DNA"/>
</dbReference>